<dbReference type="PRINTS" id="PR00368">
    <property type="entry name" value="FADPNR"/>
</dbReference>
<comment type="caution">
    <text evidence="9">The sequence shown here is derived from an EMBL/GenBank/DDBJ whole genome shotgun (WGS) entry which is preliminary data.</text>
</comment>
<evidence type="ECO:0000256" key="5">
    <source>
        <dbReference type="ARBA" id="ARBA00023157"/>
    </source>
</evidence>
<evidence type="ECO:0000256" key="3">
    <source>
        <dbReference type="ARBA" id="ARBA00022827"/>
    </source>
</evidence>
<keyword evidence="3" id="KW-0274">FAD</keyword>
<evidence type="ECO:0000259" key="7">
    <source>
        <dbReference type="Pfam" id="PF07992"/>
    </source>
</evidence>
<dbReference type="CDD" id="cd02973">
    <property type="entry name" value="TRX_GRX_like"/>
    <property type="match status" value="1"/>
</dbReference>
<dbReference type="SUPFAM" id="SSF51905">
    <property type="entry name" value="FAD/NAD(P)-binding domain"/>
    <property type="match status" value="1"/>
</dbReference>
<keyword evidence="10" id="KW-1185">Reference proteome</keyword>
<evidence type="ECO:0000256" key="1">
    <source>
        <dbReference type="ARBA" id="ARBA00009333"/>
    </source>
</evidence>
<protein>
    <submittedName>
        <fullName evidence="9">Thioredoxin reductase (NADPH)</fullName>
        <ecNumber evidence="9">1.8.1.9</ecNumber>
    </submittedName>
</protein>
<dbReference type="InterPro" id="IPR036188">
    <property type="entry name" value="FAD/NAD-bd_sf"/>
</dbReference>
<dbReference type="Pfam" id="PF07992">
    <property type="entry name" value="Pyr_redox_2"/>
    <property type="match status" value="1"/>
</dbReference>
<evidence type="ECO:0000256" key="4">
    <source>
        <dbReference type="ARBA" id="ARBA00023002"/>
    </source>
</evidence>
<evidence type="ECO:0000313" key="10">
    <source>
        <dbReference type="Proteomes" id="UP000525298"/>
    </source>
</evidence>
<dbReference type="Gene3D" id="3.50.50.60">
    <property type="entry name" value="FAD/NAD(P)-binding domain"/>
    <property type="match status" value="2"/>
</dbReference>
<dbReference type="EC" id="1.8.1.9" evidence="9"/>
<sequence>MPEQNNGGHDHEHHHEDTRKELERIFSAVEKPVHIYLFTRKNKNETYNDLARQVLQLVGKVNDKIIVKTYGLDHSLADKYGVVHSPTIVFAPETINVRWLGAPAGEEGRTLVELILLLAFQNPNLGEDAASVLEQITSPRHVKVFVSPTCPYCPQQAINAIKAAMARPDQVSLEIIDIQAFPEIAEQYDAQSVPQAFANETLIALGAQTEELFAASLLKMEQQNIFIPDNDAPEVEADLVIIGGGPAGLSAGIYAARSGFHALIIEREALGGQVATTPVVENYPGFNQVGGKALVDMMVSHALEYIRIFQGEEVLEVDKDPSQPRPFTVKTNRRNFFARAILLATGAKNRKLNIPGESRLSGRGVSYCSTCDGPIFKGRKVIIVGGGDSAATDALHMHNIGVEVTLVHWKDRLDAQDYLARQITGNSIPVLYNTEAREILGERSVQKIILENNQTGEVQEVKANGVFVAIGYEPAVDLAQKLGVRLTPQGYIAHENHRTNIDGIYTAGDVTGGFNQIVIASGQGSAAALTIFEDLIHPFWQKQADKQSSGQ</sequence>
<gene>
    <name evidence="9" type="ORF">HNR65_001086</name>
</gene>
<name>A0A7W0C7V2_9BACT</name>
<feature type="domain" description="FAD/NAD(P)-binding" evidence="7">
    <location>
        <begin position="238"/>
        <end position="524"/>
    </location>
</feature>
<dbReference type="EMBL" id="JACDUS010000002">
    <property type="protein sequence ID" value="MBA2880768.1"/>
    <property type="molecule type" value="Genomic_DNA"/>
</dbReference>
<dbReference type="PRINTS" id="PR00469">
    <property type="entry name" value="PNDRDTASEII"/>
</dbReference>
<dbReference type="GO" id="GO:0004791">
    <property type="term" value="F:thioredoxin-disulfide reductase (NADPH) activity"/>
    <property type="evidence" value="ECO:0007669"/>
    <property type="project" value="UniProtKB-EC"/>
</dbReference>
<dbReference type="Gene3D" id="3.40.30.80">
    <property type="match status" value="1"/>
</dbReference>
<dbReference type="InterPro" id="IPR023753">
    <property type="entry name" value="FAD/NAD-binding_dom"/>
</dbReference>
<dbReference type="RefSeq" id="WP_220128293.1">
    <property type="nucleotide sequence ID" value="NZ_JACDUS010000002.1"/>
</dbReference>
<dbReference type="PROSITE" id="PS00573">
    <property type="entry name" value="PYRIDINE_REDOX_2"/>
    <property type="match status" value="1"/>
</dbReference>
<keyword evidence="6" id="KW-0676">Redox-active center</keyword>
<proteinExistence type="inferred from homology"/>
<dbReference type="PANTHER" id="PTHR48105">
    <property type="entry name" value="THIOREDOXIN REDUCTASE 1-RELATED-RELATED"/>
    <property type="match status" value="1"/>
</dbReference>
<feature type="domain" description="Thioredoxin-like fold" evidence="8">
    <location>
        <begin position="141"/>
        <end position="217"/>
    </location>
</feature>
<dbReference type="Pfam" id="PF13192">
    <property type="entry name" value="Thioredoxin_3"/>
    <property type="match status" value="1"/>
</dbReference>
<dbReference type="Proteomes" id="UP000525298">
    <property type="component" value="Unassembled WGS sequence"/>
</dbReference>
<dbReference type="InterPro" id="IPR050097">
    <property type="entry name" value="Ferredoxin-NADP_redctase_2"/>
</dbReference>
<dbReference type="InterPro" id="IPR036249">
    <property type="entry name" value="Thioredoxin-like_sf"/>
</dbReference>
<organism evidence="9 10">
    <name type="scientific">Desulfosalsimonas propionicica</name>
    <dbReference type="NCBI Taxonomy" id="332175"/>
    <lineage>
        <taxon>Bacteria</taxon>
        <taxon>Pseudomonadati</taxon>
        <taxon>Thermodesulfobacteriota</taxon>
        <taxon>Desulfobacteria</taxon>
        <taxon>Desulfobacterales</taxon>
        <taxon>Desulfosalsimonadaceae</taxon>
        <taxon>Desulfosalsimonas</taxon>
    </lineage>
</organism>
<dbReference type="InterPro" id="IPR008255">
    <property type="entry name" value="Pyr_nucl-diS_OxRdtase_2_AS"/>
</dbReference>
<reference evidence="9 10" key="1">
    <citation type="submission" date="2020-07" db="EMBL/GenBank/DDBJ databases">
        <title>Genomic Encyclopedia of Type Strains, Phase IV (KMG-IV): sequencing the most valuable type-strain genomes for metagenomic binning, comparative biology and taxonomic classification.</title>
        <authorList>
            <person name="Goeker M."/>
        </authorList>
    </citation>
    <scope>NUCLEOTIDE SEQUENCE [LARGE SCALE GENOMIC DNA]</scope>
    <source>
        <strain evidence="9 10">DSM 17721</strain>
    </source>
</reference>
<keyword evidence="4 9" id="KW-0560">Oxidoreductase</keyword>
<comment type="similarity">
    <text evidence="1">Belongs to the class-II pyridine nucleotide-disulfide oxidoreductase family.</text>
</comment>
<accession>A0A7W0C7V2</accession>
<keyword evidence="5" id="KW-1015">Disulfide bond</keyword>
<dbReference type="PROSITE" id="PS51354">
    <property type="entry name" value="GLUTAREDOXIN_2"/>
    <property type="match status" value="1"/>
</dbReference>
<evidence type="ECO:0000256" key="2">
    <source>
        <dbReference type="ARBA" id="ARBA00022630"/>
    </source>
</evidence>
<evidence type="ECO:0000256" key="6">
    <source>
        <dbReference type="ARBA" id="ARBA00023284"/>
    </source>
</evidence>
<dbReference type="SUPFAM" id="SSF52833">
    <property type="entry name" value="Thioredoxin-like"/>
    <property type="match status" value="2"/>
</dbReference>
<dbReference type="InterPro" id="IPR012336">
    <property type="entry name" value="Thioredoxin-like_fold"/>
</dbReference>
<keyword evidence="2" id="KW-0285">Flavoprotein</keyword>
<dbReference type="AlphaFoldDB" id="A0A7W0C7V2"/>
<evidence type="ECO:0000259" key="8">
    <source>
        <dbReference type="Pfam" id="PF13192"/>
    </source>
</evidence>
<evidence type="ECO:0000313" key="9">
    <source>
        <dbReference type="EMBL" id="MBA2880768.1"/>
    </source>
</evidence>